<keyword evidence="2" id="KW-0479">Metal-binding</keyword>
<dbReference type="SUPFAM" id="SSF56762">
    <property type="entry name" value="HydB/Nqo4-like"/>
    <property type="match status" value="1"/>
</dbReference>
<dbReference type="InterPro" id="IPR001501">
    <property type="entry name" value="Ni-dep_hyd_lsu"/>
</dbReference>
<dbReference type="GO" id="GO:0016651">
    <property type="term" value="F:oxidoreductase activity, acting on NAD(P)H"/>
    <property type="evidence" value="ECO:0007669"/>
    <property type="project" value="InterPro"/>
</dbReference>
<dbReference type="AlphaFoldDB" id="E3D146"/>
<organism evidence="4 5">
    <name type="scientific">Aminomonas paucivorans DSM 12260</name>
    <dbReference type="NCBI Taxonomy" id="584708"/>
    <lineage>
        <taxon>Bacteria</taxon>
        <taxon>Thermotogati</taxon>
        <taxon>Synergistota</taxon>
        <taxon>Synergistia</taxon>
        <taxon>Synergistales</taxon>
        <taxon>Synergistaceae</taxon>
        <taxon>Aminomonas</taxon>
    </lineage>
</organism>
<evidence type="ECO:0000313" key="4">
    <source>
        <dbReference type="EMBL" id="EFQ23952.1"/>
    </source>
</evidence>
<evidence type="ECO:0000256" key="1">
    <source>
        <dbReference type="ARBA" id="ARBA00023002"/>
    </source>
</evidence>
<protein>
    <submittedName>
        <fullName evidence="4">Nickel-dependent hydrogenase large subunit</fullName>
    </submittedName>
</protein>
<dbReference type="InterPro" id="IPR018194">
    <property type="entry name" value="Ni-dep_hyd_lsu_Ni_BS"/>
</dbReference>
<reference evidence="4 5" key="1">
    <citation type="journal article" date="2010" name="Stand. Genomic Sci.">
        <title>Non-contiguous finished genome sequence of Aminomonas paucivorans type strain (GLU-3).</title>
        <authorList>
            <person name="Pitluck S."/>
            <person name="Yasawong M."/>
            <person name="Held B."/>
            <person name="Lapidus A."/>
            <person name="Nolan M."/>
            <person name="Copeland A."/>
            <person name="Lucas S."/>
            <person name="Del Rio T.G."/>
            <person name="Tice H."/>
            <person name="Cheng J.F."/>
            <person name="Chertkov O."/>
            <person name="Goodwin L."/>
            <person name="Tapia R."/>
            <person name="Han C."/>
            <person name="Liolios K."/>
            <person name="Ivanova N."/>
            <person name="Mavromatis K."/>
            <person name="Ovchinnikova G."/>
            <person name="Pati A."/>
            <person name="Chen A."/>
            <person name="Palaniappan K."/>
            <person name="Land M."/>
            <person name="Hauser L."/>
            <person name="Chang Y.J."/>
            <person name="Jeffries C.D."/>
            <person name="Pukall R."/>
            <person name="Spring S."/>
            <person name="Rohde M."/>
            <person name="Sikorski J."/>
            <person name="Goker M."/>
            <person name="Woyke T."/>
            <person name="Bristow J."/>
            <person name="Eisen J.A."/>
            <person name="Markowitz V."/>
            <person name="Hugenholtz P."/>
            <person name="Kyrpides N.C."/>
            <person name="Klenk H.P."/>
        </authorList>
    </citation>
    <scope>NUCLEOTIDE SEQUENCE [LARGE SCALE GENOMIC DNA]</scope>
    <source>
        <strain evidence="4 5">DSM 12260</strain>
    </source>
</reference>
<accession>E3D146</accession>
<feature type="binding site" evidence="2">
    <location>
        <position position="70"/>
    </location>
    <ligand>
        <name>Ni(2+)</name>
        <dbReference type="ChEBI" id="CHEBI:49786"/>
    </ligand>
</feature>
<dbReference type="Pfam" id="PF00374">
    <property type="entry name" value="NiFeSe_Hases"/>
    <property type="match status" value="1"/>
</dbReference>
<dbReference type="EMBL" id="CM001022">
    <property type="protein sequence ID" value="EFQ23952.1"/>
    <property type="molecule type" value="Genomic_DNA"/>
</dbReference>
<evidence type="ECO:0000313" key="5">
    <source>
        <dbReference type="Proteomes" id="UP000005096"/>
    </source>
</evidence>
<proteinExistence type="predicted"/>
<keyword evidence="2" id="KW-0460">Magnesium</keyword>
<sequence>MASKSHTKTYRVPIGPVHVGLKEPITAWLDVDGERIVDATIRPGAIHRGIEFMARERNPIQVIYLAERICGICSFTHIVAFVRAVEDAAKIPVPPRAQYIRSLVLELERVHSHILWAGVACYTLGFDSAFHLGMQLREKVMDVLEAFTGNRVNYGIGTVGGVRRDVTPGVGKAIQEMLSFYRREFRVFYDIVTEDLVARARMRDVGTLAPEDAVKYCTLGPTLRGSGHRVDVRWNAPYEAYQDLVVQPVVPQDTMGEVRGDVFDRFLVRVHEVYQSLEILETILAGLPEGPLVWEPKLVKLLAYLKQADGTGWGCIEGPRGDDTHVVRLKAGEENVNWWKVRAPTYSNAVAWPLMFRNQDLADASLIINSVDPCISCMERTLATDRVRGNRRLLDREELVRMSREKTRRLMGSCSC</sequence>
<dbReference type="GO" id="GO:0016151">
    <property type="term" value="F:nickel cation binding"/>
    <property type="evidence" value="ECO:0007669"/>
    <property type="project" value="InterPro"/>
</dbReference>
<dbReference type="Gene3D" id="1.10.645.10">
    <property type="entry name" value="Cytochrome-c3 Hydrogenase, chain B"/>
    <property type="match status" value="1"/>
</dbReference>
<dbReference type="PANTHER" id="PTHR43485">
    <property type="entry name" value="HYDROGENASE-4 COMPONENT G"/>
    <property type="match status" value="1"/>
</dbReference>
<dbReference type="InterPro" id="IPR052197">
    <property type="entry name" value="ComplexI_49kDa-like"/>
</dbReference>
<dbReference type="GO" id="GO:0008901">
    <property type="term" value="F:ferredoxin hydrogenase activity"/>
    <property type="evidence" value="ECO:0007669"/>
    <property type="project" value="InterPro"/>
</dbReference>
<dbReference type="PANTHER" id="PTHR43485:SF1">
    <property type="entry name" value="FORMATE HYDROGENLYASE SUBUNIT 5-RELATED"/>
    <property type="match status" value="1"/>
</dbReference>
<feature type="binding site" evidence="2">
    <location>
        <position position="341"/>
    </location>
    <ligand>
        <name>Mg(2+)</name>
        <dbReference type="ChEBI" id="CHEBI:18420"/>
    </ligand>
</feature>
<dbReference type="eggNOG" id="COG3261">
    <property type="taxonomic scope" value="Bacteria"/>
</dbReference>
<keyword evidence="2" id="KW-0408">Iron</keyword>
<dbReference type="HOGENOM" id="CLU_015134_1_2_0"/>
<keyword evidence="5" id="KW-1185">Reference proteome</keyword>
<gene>
    <name evidence="4" type="ORF">Apau_1533</name>
</gene>
<dbReference type="InterPro" id="IPR029014">
    <property type="entry name" value="NiFe-Hase_large"/>
</dbReference>
<dbReference type="STRING" id="584708.Apau_1533"/>
<keyword evidence="1" id="KW-0560">Oxidoreductase</keyword>
<feature type="binding site" evidence="2">
    <location>
        <position position="51"/>
    </location>
    <ligand>
        <name>Mg(2+)</name>
        <dbReference type="ChEBI" id="CHEBI:18420"/>
    </ligand>
</feature>
<dbReference type="PaxDb" id="584708-Apau_1533"/>
<name>E3D146_9BACT</name>
<evidence type="ECO:0000256" key="2">
    <source>
        <dbReference type="PIRSR" id="PIRSR601501-1"/>
    </source>
</evidence>
<comment type="cofactor">
    <cofactor evidence="2">
        <name>Ni(2+)</name>
        <dbReference type="ChEBI" id="CHEBI:49786"/>
    </cofactor>
</comment>
<dbReference type="GO" id="GO:0051287">
    <property type="term" value="F:NAD binding"/>
    <property type="evidence" value="ECO:0007669"/>
    <property type="project" value="InterPro"/>
</dbReference>
<feature type="binding site" evidence="2">
    <location>
        <position position="374"/>
    </location>
    <ligand>
        <name>Ni(2+)</name>
        <dbReference type="ChEBI" id="CHEBI:49786"/>
    </ligand>
</feature>
<dbReference type="Proteomes" id="UP000005096">
    <property type="component" value="Chromosome"/>
</dbReference>
<feature type="binding site" evidence="2">
    <location>
        <position position="377"/>
    </location>
    <ligand>
        <name>Fe cation</name>
        <dbReference type="ChEBI" id="CHEBI:24875"/>
    </ligand>
</feature>
<comment type="cofactor">
    <cofactor evidence="2">
        <name>Fe cation</name>
        <dbReference type="ChEBI" id="CHEBI:24875"/>
    </cofactor>
</comment>
<keyword evidence="2" id="KW-0533">Nickel</keyword>
<dbReference type="OrthoDB" id="9801496at2"/>
<feature type="domain" description="NADH-quinone oxidoreductase subunit D" evidence="3">
    <location>
        <begin position="124"/>
        <end position="380"/>
    </location>
</feature>
<feature type="binding site" evidence="2">
    <location>
        <position position="73"/>
    </location>
    <ligand>
        <name>Fe cation</name>
        <dbReference type="ChEBI" id="CHEBI:24875"/>
    </ligand>
</feature>
<feature type="binding site" evidence="2">
    <location>
        <position position="73"/>
    </location>
    <ligand>
        <name>Ni(2+)</name>
        <dbReference type="ChEBI" id="CHEBI:49786"/>
    </ligand>
</feature>
<dbReference type="Pfam" id="PF00346">
    <property type="entry name" value="Complex1_49kDa"/>
    <property type="match status" value="1"/>
</dbReference>
<dbReference type="InterPro" id="IPR001135">
    <property type="entry name" value="NADH_Q_OxRdtase_suD"/>
</dbReference>
<dbReference type="RefSeq" id="WP_006301161.1">
    <property type="nucleotide sequence ID" value="NZ_CM001022.1"/>
</dbReference>
<evidence type="ECO:0000259" key="3">
    <source>
        <dbReference type="Pfam" id="PF00346"/>
    </source>
</evidence>
<dbReference type="GO" id="GO:0048038">
    <property type="term" value="F:quinone binding"/>
    <property type="evidence" value="ECO:0007669"/>
    <property type="project" value="InterPro"/>
</dbReference>
<dbReference type="PROSITE" id="PS00507">
    <property type="entry name" value="NI_HGENASE_L_1"/>
    <property type="match status" value="1"/>
</dbReference>